<dbReference type="InterPro" id="IPR051203">
    <property type="entry name" value="Polysaccharide_Synthase-Rel"/>
</dbReference>
<dbReference type="PANTHER" id="PTHR43318:SF1">
    <property type="entry name" value="POLYSACCHARIDE BIOSYNTHESIS PROTEIN EPSC-RELATED"/>
    <property type="match status" value="1"/>
</dbReference>
<comment type="similarity">
    <text evidence="1">Belongs to the polysaccharide synthase family.</text>
</comment>
<accession>A0A1F5JY60</accession>
<gene>
    <name evidence="3" type="ORF">A3D83_01300</name>
</gene>
<dbReference type="PANTHER" id="PTHR43318">
    <property type="entry name" value="UDP-N-ACETYLGLUCOSAMINE 4,6-DEHYDRATASE"/>
    <property type="match status" value="1"/>
</dbReference>
<evidence type="ECO:0000256" key="1">
    <source>
        <dbReference type="ARBA" id="ARBA00007430"/>
    </source>
</evidence>
<evidence type="ECO:0000313" key="4">
    <source>
        <dbReference type="Proteomes" id="UP000177258"/>
    </source>
</evidence>
<organism evidence="3 4">
    <name type="scientific">Candidatus Daviesbacteria bacterium RIFCSPHIGHO2_02_FULL_41_10</name>
    <dbReference type="NCBI Taxonomy" id="1797774"/>
    <lineage>
        <taxon>Bacteria</taxon>
        <taxon>Candidatus Daviesiibacteriota</taxon>
    </lineage>
</organism>
<dbReference type="Pfam" id="PF02719">
    <property type="entry name" value="Polysacc_synt_2"/>
    <property type="match status" value="1"/>
</dbReference>
<dbReference type="AlphaFoldDB" id="A0A1F5JY60"/>
<dbReference type="SUPFAM" id="SSF51735">
    <property type="entry name" value="NAD(P)-binding Rossmann-fold domains"/>
    <property type="match status" value="1"/>
</dbReference>
<dbReference type="CDD" id="cd05237">
    <property type="entry name" value="UDP_invert_4-6DH_SDR_e"/>
    <property type="match status" value="1"/>
</dbReference>
<evidence type="ECO:0000313" key="3">
    <source>
        <dbReference type="EMBL" id="OGE33589.1"/>
    </source>
</evidence>
<evidence type="ECO:0000259" key="2">
    <source>
        <dbReference type="Pfam" id="PF02719"/>
    </source>
</evidence>
<comment type="caution">
    <text evidence="3">The sequence shown here is derived from an EMBL/GenBank/DDBJ whole genome shotgun (WGS) entry which is preliminary data.</text>
</comment>
<protein>
    <recommendedName>
        <fullName evidence="2">Polysaccharide biosynthesis protein CapD-like domain-containing protein</fullName>
    </recommendedName>
</protein>
<proteinExistence type="inferred from homology"/>
<dbReference type="InterPro" id="IPR003869">
    <property type="entry name" value="Polysac_CapD-like"/>
</dbReference>
<feature type="domain" description="Polysaccharide biosynthesis protein CapD-like" evidence="2">
    <location>
        <begin position="19"/>
        <end position="294"/>
    </location>
</feature>
<name>A0A1F5JY60_9BACT</name>
<dbReference type="EMBL" id="MFDB01000008">
    <property type="protein sequence ID" value="OGE33589.1"/>
    <property type="molecule type" value="Genomic_DNA"/>
</dbReference>
<dbReference type="InterPro" id="IPR036291">
    <property type="entry name" value="NAD(P)-bd_dom_sf"/>
</dbReference>
<reference evidence="3 4" key="1">
    <citation type="journal article" date="2016" name="Nat. Commun.">
        <title>Thousands of microbial genomes shed light on interconnected biogeochemical processes in an aquifer system.</title>
        <authorList>
            <person name="Anantharaman K."/>
            <person name="Brown C.T."/>
            <person name="Hug L.A."/>
            <person name="Sharon I."/>
            <person name="Castelle C.J."/>
            <person name="Probst A.J."/>
            <person name="Thomas B.C."/>
            <person name="Singh A."/>
            <person name="Wilkins M.J."/>
            <person name="Karaoz U."/>
            <person name="Brodie E.L."/>
            <person name="Williams K.H."/>
            <person name="Hubbard S.S."/>
            <person name="Banfield J.F."/>
        </authorList>
    </citation>
    <scope>NUCLEOTIDE SEQUENCE [LARGE SCALE GENOMIC DNA]</scope>
</reference>
<sequence length="304" mass="33892">MPKSDKSKKINNFLKNKKVLITGAAGSIGSALARRIAELAPKSLIILDQDESGLFDVGEDTKKLCKIHLVIASIRESDRINEVFSKYHPDIVYHCAAYKHVSLMEIWPAEAELTNVYGTKVLVDASIKFAVDKFIFVSTDKAVNGTSVMGKTKKEGERICSEANKAKVTKFIIVRFGNVMASRGSVVPIFQKQISEGKNLTITDRRMKRFFMGIYEAVELVIRATIIGKAGDIIVLDMGEPLAIVELAKLMIKLSGKNLKLVFTKIRKGEKLFEELMTSEEKKRAIKKDGLFVIHVDNKSGRKK</sequence>
<dbReference type="Gene3D" id="3.40.50.720">
    <property type="entry name" value="NAD(P)-binding Rossmann-like Domain"/>
    <property type="match status" value="1"/>
</dbReference>
<dbReference type="Proteomes" id="UP000177258">
    <property type="component" value="Unassembled WGS sequence"/>
</dbReference>